<dbReference type="GO" id="GO:0005788">
    <property type="term" value="C:endoplasmic reticulum lumen"/>
    <property type="evidence" value="ECO:0007669"/>
    <property type="project" value="TreeGrafter"/>
</dbReference>
<dbReference type="InterPro" id="IPR012913">
    <property type="entry name" value="OS9-like_dom"/>
</dbReference>
<sequence>MHLHHLPLPLLVLCAFPVLSAGPHWSLAEDFYAFPKYRVTFLNGLPVLNETAERWLQVGLRGGEQEFLDQPWDDKSHKSTTFLQSIEDGDARGADQPPDTEILPRSSQYRLERMRLSGKKSYLCLIPPPVESHTKPVEEPQIEASPTQSLSLLQPLANTCIYHRQGWFTYSYCHNSHVRQFREMAHAHPHHAGYVPEEDPEWEAYTLGQAPASPGEGHELTSTQQEALAKSVDIVKTAGHRYLVQKLGEGTICDKTGKPREIEVQTMTDTILFVKETSTCHYIMVINTPRLCGEPGFKTRLEQREEAFIRCREILDSAEDVAAVDKTLPPTANPFEHTAERLDIPPPPAVTEKVDNLHTIIDKKTQDMLKAAIEAFISGTGGKAQHIHPHEDENENGNENGEAILVSGEDGDMLIDIEFIDADDTDDAIDKIQGLLGKASGKLERLEEALRAAGYDITARIPADAYEHGSGKEEKKQDEKAPEGGKKRPVREEL</sequence>
<dbReference type="InterPro" id="IPR045149">
    <property type="entry name" value="OS-9-like"/>
</dbReference>
<feature type="domain" description="MRH" evidence="10">
    <location>
        <begin position="158"/>
        <end position="294"/>
    </location>
</feature>
<keyword evidence="7" id="KW-1015">Disulfide bond</keyword>
<keyword evidence="5" id="KW-0430">Lectin</keyword>
<reference evidence="11" key="1">
    <citation type="submission" date="2016-06" db="EMBL/GenBank/DDBJ databases">
        <title>Draft Genome sequence of the fungus Inonotus baumii.</title>
        <authorList>
            <person name="Zhu H."/>
            <person name="Lin W."/>
        </authorList>
    </citation>
    <scope>NUCLEOTIDE SEQUENCE</scope>
    <source>
        <strain evidence="11">821</strain>
    </source>
</reference>
<feature type="region of interest" description="Disordered" evidence="8">
    <location>
        <begin position="461"/>
        <end position="494"/>
    </location>
</feature>
<feature type="chain" id="PRO_5040315913" description="Protein OS-9 homolog" evidence="9">
    <location>
        <begin position="22"/>
        <end position="494"/>
    </location>
</feature>
<comment type="caution">
    <text evidence="11">The sequence shown here is derived from an EMBL/GenBank/DDBJ whole genome shotgun (WGS) entry which is preliminary data.</text>
</comment>
<name>A0A9Q5N4A7_SANBA</name>
<evidence type="ECO:0000313" key="11">
    <source>
        <dbReference type="EMBL" id="OCB84243.1"/>
    </source>
</evidence>
<organism evidence="11 12">
    <name type="scientific">Sanghuangporus baumii</name>
    <name type="common">Phellinus baumii</name>
    <dbReference type="NCBI Taxonomy" id="108892"/>
    <lineage>
        <taxon>Eukaryota</taxon>
        <taxon>Fungi</taxon>
        <taxon>Dikarya</taxon>
        <taxon>Basidiomycota</taxon>
        <taxon>Agaricomycotina</taxon>
        <taxon>Agaricomycetes</taxon>
        <taxon>Hymenochaetales</taxon>
        <taxon>Hymenochaetaceae</taxon>
        <taxon>Sanghuangporus</taxon>
    </lineage>
</organism>
<dbReference type="OrthoDB" id="448954at2759"/>
<evidence type="ECO:0000256" key="3">
    <source>
        <dbReference type="ARBA" id="ARBA00018727"/>
    </source>
</evidence>
<gene>
    <name evidence="11" type="ORF">A7U60_g8920</name>
</gene>
<evidence type="ECO:0000256" key="4">
    <source>
        <dbReference type="ARBA" id="ARBA00022729"/>
    </source>
</evidence>
<feature type="signal peptide" evidence="9">
    <location>
        <begin position="1"/>
        <end position="21"/>
    </location>
</feature>
<evidence type="ECO:0000313" key="12">
    <source>
        <dbReference type="Proteomes" id="UP000757232"/>
    </source>
</evidence>
<dbReference type="EMBL" id="LNZH02000216">
    <property type="protein sequence ID" value="OCB84243.1"/>
    <property type="molecule type" value="Genomic_DNA"/>
</dbReference>
<protein>
    <recommendedName>
        <fullName evidence="3">Protein OS-9 homolog</fullName>
    </recommendedName>
</protein>
<evidence type="ECO:0000256" key="7">
    <source>
        <dbReference type="ARBA" id="ARBA00023157"/>
    </source>
</evidence>
<evidence type="ECO:0000256" key="5">
    <source>
        <dbReference type="ARBA" id="ARBA00022734"/>
    </source>
</evidence>
<dbReference type="GO" id="GO:0005789">
    <property type="term" value="C:endoplasmic reticulum membrane"/>
    <property type="evidence" value="ECO:0007669"/>
    <property type="project" value="UniProtKB-SubCell"/>
</dbReference>
<accession>A0A9Q5N4A7</accession>
<evidence type="ECO:0000256" key="2">
    <source>
        <dbReference type="ARBA" id="ARBA00009918"/>
    </source>
</evidence>
<dbReference type="GO" id="GO:0030968">
    <property type="term" value="P:endoplasmic reticulum unfolded protein response"/>
    <property type="evidence" value="ECO:0007669"/>
    <property type="project" value="InterPro"/>
</dbReference>
<feature type="compositionally biased region" description="Basic and acidic residues" evidence="8">
    <location>
        <begin position="465"/>
        <end position="494"/>
    </location>
</feature>
<keyword evidence="6" id="KW-0256">Endoplasmic reticulum</keyword>
<feature type="region of interest" description="Disordered" evidence="8">
    <location>
        <begin position="382"/>
        <end position="402"/>
    </location>
</feature>
<dbReference type="Gene3D" id="2.70.130.10">
    <property type="entry name" value="Mannose-6-phosphate receptor binding domain"/>
    <property type="match status" value="1"/>
</dbReference>
<dbReference type="GO" id="GO:0030246">
    <property type="term" value="F:carbohydrate binding"/>
    <property type="evidence" value="ECO:0007669"/>
    <property type="project" value="UniProtKB-KW"/>
</dbReference>
<proteinExistence type="inferred from homology"/>
<keyword evidence="12" id="KW-1185">Reference proteome</keyword>
<evidence type="ECO:0000256" key="8">
    <source>
        <dbReference type="SAM" id="MobiDB-lite"/>
    </source>
</evidence>
<keyword evidence="4 9" id="KW-0732">Signal</keyword>
<dbReference type="Proteomes" id="UP000757232">
    <property type="component" value="Unassembled WGS sequence"/>
</dbReference>
<dbReference type="GO" id="GO:0030970">
    <property type="term" value="P:retrograde protein transport, ER to cytosol"/>
    <property type="evidence" value="ECO:0007669"/>
    <property type="project" value="TreeGrafter"/>
</dbReference>
<evidence type="ECO:0000256" key="6">
    <source>
        <dbReference type="ARBA" id="ARBA00022824"/>
    </source>
</evidence>
<dbReference type="PROSITE" id="PS51914">
    <property type="entry name" value="MRH"/>
    <property type="match status" value="1"/>
</dbReference>
<evidence type="ECO:0000256" key="1">
    <source>
        <dbReference type="ARBA" id="ARBA00004367"/>
    </source>
</evidence>
<dbReference type="InterPro" id="IPR044865">
    <property type="entry name" value="MRH_dom"/>
</dbReference>
<evidence type="ECO:0000256" key="9">
    <source>
        <dbReference type="SAM" id="SignalP"/>
    </source>
</evidence>
<comment type="subcellular location">
    <subcellularLocation>
        <location evidence="1">Endoplasmic reticulum membrane</location>
        <topology evidence="1">Peripheral membrane protein</topology>
        <orientation evidence="1">Lumenal side</orientation>
    </subcellularLocation>
</comment>
<dbReference type="InterPro" id="IPR009011">
    <property type="entry name" value="Man6P_isomerase_rcpt-bd_dom_sf"/>
</dbReference>
<comment type="similarity">
    <text evidence="2">Belongs to the OS-9 family.</text>
</comment>
<dbReference type="Pfam" id="PF07915">
    <property type="entry name" value="PRKCSH"/>
    <property type="match status" value="1"/>
</dbReference>
<dbReference type="PANTHER" id="PTHR15414:SF0">
    <property type="entry name" value="ENDOPLASMIC RETICULUM LECTIN 1"/>
    <property type="match status" value="1"/>
</dbReference>
<dbReference type="PANTHER" id="PTHR15414">
    <property type="entry name" value="OS-9-RELATED"/>
    <property type="match status" value="1"/>
</dbReference>
<evidence type="ECO:0000259" key="10">
    <source>
        <dbReference type="PROSITE" id="PS51914"/>
    </source>
</evidence>
<dbReference type="AlphaFoldDB" id="A0A9Q5N4A7"/>